<organismHost>
    <name type="scientific">Capra hircus</name>
    <name type="common">Goat</name>
    <dbReference type="NCBI Taxonomy" id="9925"/>
</organismHost>
<protein>
    <submittedName>
        <fullName evidence="1">PP159</fullName>
    </submittedName>
</protein>
<evidence type="ECO:0000313" key="1">
    <source>
        <dbReference type="EMBL" id="ADY76923.1"/>
    </source>
</evidence>
<organismHost>
    <name type="scientific">Homo sapiens</name>
    <name type="common">Human</name>
    <dbReference type="NCBI Taxonomy" id="9606"/>
</organismHost>
<proteinExistence type="predicted"/>
<dbReference type="EMBL" id="HM133903">
    <property type="protein sequence ID" value="ADY76923.1"/>
    <property type="molecule type" value="Genomic_DNA"/>
</dbReference>
<reference evidence="1 2" key="1">
    <citation type="submission" date="2010-04" db="EMBL/GenBank/DDBJ databases">
        <title>Novel immune-modulators identified by a rapid, functional screen of the Parapox virus genome.</title>
        <authorList>
            <person name="McGuire M.J."/>
            <person name="Sykes K.F."/>
            <person name="Johnston S.A."/>
        </authorList>
    </citation>
    <scope>NUCLEOTIDE SEQUENCE [LARGE SCALE GENOMIC DNA]</scope>
    <source>
        <strain evidence="1">D1701</strain>
    </source>
</reference>
<sequence length="158" mass="17506">MYLSSSSSTDAAARRAVARHCVGHSHVSAEYRMRVRPEAVSRKTLIASIAQKRLEDREHRAQHEPDGAEGNLSRLRALADLRLHAVVHFYGGSRRSSGLHRDGHHLGHELADLAHAPEHGHAEEDGREQVLGHAAYGDERLRVPGGEHVRVGHEVRDL</sequence>
<name>F1AWY4_ORFV</name>
<dbReference type="Proteomes" id="UP000103309">
    <property type="component" value="Segment"/>
</dbReference>
<accession>F1AWY4</accession>
<evidence type="ECO:0000313" key="2">
    <source>
        <dbReference type="Proteomes" id="UP000103309"/>
    </source>
</evidence>
<organismHost>
    <name type="scientific">Ovis aries</name>
    <name type="common">Sheep</name>
    <dbReference type="NCBI Taxonomy" id="9940"/>
</organismHost>
<organism evidence="1 2">
    <name type="scientific">Orf virus</name>
    <name type="common">ORFV</name>
    <dbReference type="NCBI Taxonomy" id="10258"/>
    <lineage>
        <taxon>Viruses</taxon>
        <taxon>Varidnaviria</taxon>
        <taxon>Bamfordvirae</taxon>
        <taxon>Nucleocytoviricota</taxon>
        <taxon>Pokkesviricetes</taxon>
        <taxon>Chitovirales</taxon>
        <taxon>Poxviridae</taxon>
        <taxon>Chordopoxvirinae</taxon>
        <taxon>Parapoxvirus</taxon>
        <taxon>Parapoxvirus orf</taxon>
    </lineage>
</organism>